<dbReference type="RefSeq" id="WP_116682715.1">
    <property type="nucleotide sequence ID" value="NZ_QURL01000003.1"/>
</dbReference>
<gene>
    <name evidence="7" type="ORF">DYI37_08170</name>
</gene>
<evidence type="ECO:0000256" key="1">
    <source>
        <dbReference type="ARBA" id="ARBA00004370"/>
    </source>
</evidence>
<keyword evidence="6" id="KW-1003">Cell membrane</keyword>
<comment type="subcellular location">
    <subcellularLocation>
        <location evidence="6">Cell membrane</location>
        <topology evidence="6">Multi-pass membrane protein</topology>
    </subcellularLocation>
    <subcellularLocation>
        <location evidence="1">Membrane</location>
    </subcellularLocation>
</comment>
<dbReference type="PROSITE" id="PS50895">
    <property type="entry name" value="SURF1"/>
    <property type="match status" value="1"/>
</dbReference>
<evidence type="ECO:0000256" key="2">
    <source>
        <dbReference type="ARBA" id="ARBA00007165"/>
    </source>
</evidence>
<keyword evidence="4 6" id="KW-1133">Transmembrane helix</keyword>
<comment type="similarity">
    <text evidence="2 6">Belongs to the SURF1 family.</text>
</comment>
<name>A0A371X507_9HYPH</name>
<organism evidence="7 8">
    <name type="scientific">Fulvimarina endophytica</name>
    <dbReference type="NCBI Taxonomy" id="2293836"/>
    <lineage>
        <taxon>Bacteria</taxon>
        <taxon>Pseudomonadati</taxon>
        <taxon>Pseudomonadota</taxon>
        <taxon>Alphaproteobacteria</taxon>
        <taxon>Hyphomicrobiales</taxon>
        <taxon>Aurantimonadaceae</taxon>
        <taxon>Fulvimarina</taxon>
    </lineage>
</organism>
<dbReference type="Pfam" id="PF02104">
    <property type="entry name" value="SURF1"/>
    <property type="match status" value="1"/>
</dbReference>
<reference evidence="7 8" key="1">
    <citation type="submission" date="2018-08" db="EMBL/GenBank/DDBJ databases">
        <title>Fulvimarina sp. 85, whole genome shotgun sequence.</title>
        <authorList>
            <person name="Tuo L."/>
        </authorList>
    </citation>
    <scope>NUCLEOTIDE SEQUENCE [LARGE SCALE GENOMIC DNA]</scope>
    <source>
        <strain evidence="7 8">85</strain>
    </source>
</reference>
<dbReference type="EMBL" id="QURL01000003">
    <property type="protein sequence ID" value="RFC64300.1"/>
    <property type="molecule type" value="Genomic_DNA"/>
</dbReference>
<dbReference type="AlphaFoldDB" id="A0A371X507"/>
<feature type="transmembrane region" description="Helical" evidence="6">
    <location>
        <begin position="234"/>
        <end position="252"/>
    </location>
</feature>
<feature type="transmembrane region" description="Helical" evidence="6">
    <location>
        <begin position="23"/>
        <end position="43"/>
    </location>
</feature>
<dbReference type="Proteomes" id="UP000264310">
    <property type="component" value="Unassembled WGS sequence"/>
</dbReference>
<evidence type="ECO:0000256" key="4">
    <source>
        <dbReference type="ARBA" id="ARBA00022989"/>
    </source>
</evidence>
<evidence type="ECO:0000313" key="8">
    <source>
        <dbReference type="Proteomes" id="UP000264310"/>
    </source>
</evidence>
<evidence type="ECO:0000256" key="3">
    <source>
        <dbReference type="ARBA" id="ARBA00022692"/>
    </source>
</evidence>
<keyword evidence="8" id="KW-1185">Reference proteome</keyword>
<proteinExistence type="inferred from homology"/>
<dbReference type="InterPro" id="IPR045214">
    <property type="entry name" value="Surf1/Surf4"/>
</dbReference>
<evidence type="ECO:0000256" key="5">
    <source>
        <dbReference type="ARBA" id="ARBA00023136"/>
    </source>
</evidence>
<dbReference type="CDD" id="cd06662">
    <property type="entry name" value="SURF1"/>
    <property type="match status" value="1"/>
</dbReference>
<accession>A0A371X507</accession>
<dbReference type="PANTHER" id="PTHR23427">
    <property type="entry name" value="SURFEIT LOCUS PROTEIN"/>
    <property type="match status" value="1"/>
</dbReference>
<dbReference type="InterPro" id="IPR002994">
    <property type="entry name" value="Surf1/Shy1"/>
</dbReference>
<comment type="caution">
    <text evidence="7">The sequence shown here is derived from an EMBL/GenBank/DDBJ whole genome shotgun (WGS) entry which is preliminary data.</text>
</comment>
<evidence type="ECO:0000313" key="7">
    <source>
        <dbReference type="EMBL" id="RFC64300.1"/>
    </source>
</evidence>
<dbReference type="OrthoDB" id="6079986at2"/>
<protein>
    <recommendedName>
        <fullName evidence="6">SURF1-like protein</fullName>
    </recommendedName>
</protein>
<keyword evidence="3 6" id="KW-0812">Transmembrane</keyword>
<sequence>MSAAGEEALAEARRPEPMGRVKFTIALVLCLVGIVILFGLGTWQAERLQWKTALIERIDARMGAAPVSLDKALADYAETGDVDYQPITIEGRFLNEGERFFFSTFDGQTGWNVYTPLLTPDRHIVFVNRGFVPYEARDPSTRPGSQPEGEVRIEGVARNAPTEKPGYFVPDNDPEKDTFFWRDLAAMSEGLSLGSEVELVPFFVDADRDPTSRQLPVGGQTIVSIPNNHLQYALTWYGIGCVLVVMTGLLVGRQVRALRGARGPRA</sequence>
<evidence type="ECO:0000256" key="6">
    <source>
        <dbReference type="RuleBase" id="RU363076"/>
    </source>
</evidence>
<dbReference type="GO" id="GO:0005886">
    <property type="term" value="C:plasma membrane"/>
    <property type="evidence" value="ECO:0007669"/>
    <property type="project" value="UniProtKB-SubCell"/>
</dbReference>
<keyword evidence="5 6" id="KW-0472">Membrane</keyword>
<dbReference type="PANTHER" id="PTHR23427:SF2">
    <property type="entry name" value="SURFEIT LOCUS PROTEIN 1"/>
    <property type="match status" value="1"/>
</dbReference>